<protein>
    <submittedName>
        <fullName evidence="1">Uncharacterized protein</fullName>
    </submittedName>
</protein>
<accession>A0A6A6SYA4</accession>
<keyword evidence="2" id="KW-1185">Reference proteome</keyword>
<dbReference type="PANTHER" id="PTHR48182:SF3">
    <property type="entry name" value="DUF676 DOMAIN-CONTAINING PROTEIN"/>
    <property type="match status" value="1"/>
</dbReference>
<evidence type="ECO:0000313" key="2">
    <source>
        <dbReference type="Proteomes" id="UP000799324"/>
    </source>
</evidence>
<proteinExistence type="predicted"/>
<dbReference type="EMBL" id="MU004398">
    <property type="protein sequence ID" value="KAF2652572.1"/>
    <property type="molecule type" value="Genomic_DNA"/>
</dbReference>
<reference evidence="1" key="1">
    <citation type="journal article" date="2020" name="Stud. Mycol.">
        <title>101 Dothideomycetes genomes: a test case for predicting lifestyles and emergence of pathogens.</title>
        <authorList>
            <person name="Haridas S."/>
            <person name="Albert R."/>
            <person name="Binder M."/>
            <person name="Bloem J."/>
            <person name="Labutti K."/>
            <person name="Salamov A."/>
            <person name="Andreopoulos B."/>
            <person name="Baker S."/>
            <person name="Barry K."/>
            <person name="Bills G."/>
            <person name="Bluhm B."/>
            <person name="Cannon C."/>
            <person name="Castanera R."/>
            <person name="Culley D."/>
            <person name="Daum C."/>
            <person name="Ezra D."/>
            <person name="Gonzalez J."/>
            <person name="Henrissat B."/>
            <person name="Kuo A."/>
            <person name="Liang C."/>
            <person name="Lipzen A."/>
            <person name="Lutzoni F."/>
            <person name="Magnuson J."/>
            <person name="Mondo S."/>
            <person name="Nolan M."/>
            <person name="Ohm R."/>
            <person name="Pangilinan J."/>
            <person name="Park H.-J."/>
            <person name="Ramirez L."/>
            <person name="Alfaro M."/>
            <person name="Sun H."/>
            <person name="Tritt A."/>
            <person name="Yoshinaga Y."/>
            <person name="Zwiers L.-H."/>
            <person name="Turgeon B."/>
            <person name="Goodwin S."/>
            <person name="Spatafora J."/>
            <person name="Crous P."/>
            <person name="Grigoriev I."/>
        </authorList>
    </citation>
    <scope>NUCLEOTIDE SEQUENCE</scope>
    <source>
        <strain evidence="1">CBS 122681</strain>
    </source>
</reference>
<sequence length="150" mass="16588">MVLAEMAEMVGMGVPSSLLKLLEKDSEVLGHMLDEFVRLVNDAQIRVFCFFESMKSDLAKLFIKKSPFKSEELIVDKDSATYPGVESLQLASDHFSLNKFGNSKDGNYVSVSNEIQATAKKAAGIIKTRQNGLSLLFHVIFHVTKVPSGF</sequence>
<organism evidence="1 2">
    <name type="scientific">Lophiostoma macrostomum CBS 122681</name>
    <dbReference type="NCBI Taxonomy" id="1314788"/>
    <lineage>
        <taxon>Eukaryota</taxon>
        <taxon>Fungi</taxon>
        <taxon>Dikarya</taxon>
        <taxon>Ascomycota</taxon>
        <taxon>Pezizomycotina</taxon>
        <taxon>Dothideomycetes</taxon>
        <taxon>Pleosporomycetidae</taxon>
        <taxon>Pleosporales</taxon>
        <taxon>Lophiostomataceae</taxon>
        <taxon>Lophiostoma</taxon>
    </lineage>
</organism>
<dbReference type="PANTHER" id="PTHR48182">
    <property type="entry name" value="PROTEIN SERAC1"/>
    <property type="match status" value="1"/>
</dbReference>
<gene>
    <name evidence="1" type="ORF">K491DRAFT_43939</name>
</gene>
<dbReference type="OrthoDB" id="427518at2759"/>
<dbReference type="Proteomes" id="UP000799324">
    <property type="component" value="Unassembled WGS sequence"/>
</dbReference>
<dbReference type="AlphaFoldDB" id="A0A6A6SYA4"/>
<evidence type="ECO:0000313" key="1">
    <source>
        <dbReference type="EMBL" id="KAF2652572.1"/>
    </source>
</evidence>
<name>A0A6A6SYA4_9PLEO</name>
<dbReference type="InterPro" id="IPR052374">
    <property type="entry name" value="SERAC1"/>
</dbReference>